<gene>
    <name evidence="2" type="ORF">ElyMa_004023100</name>
</gene>
<evidence type="ECO:0000313" key="2">
    <source>
        <dbReference type="EMBL" id="GFR79533.1"/>
    </source>
</evidence>
<proteinExistence type="predicted"/>
<evidence type="ECO:0000256" key="1">
    <source>
        <dbReference type="SAM" id="MobiDB-lite"/>
    </source>
</evidence>
<name>A0AAV4G3L0_9GAST</name>
<dbReference type="AlphaFoldDB" id="A0AAV4G3L0"/>
<feature type="compositionally biased region" description="Basic and acidic residues" evidence="1">
    <location>
        <begin position="60"/>
        <end position="75"/>
    </location>
</feature>
<dbReference type="EMBL" id="BMAT01008175">
    <property type="protein sequence ID" value="GFR79533.1"/>
    <property type="molecule type" value="Genomic_DNA"/>
</dbReference>
<keyword evidence="3" id="KW-1185">Reference proteome</keyword>
<accession>A0AAV4G3L0</accession>
<organism evidence="2 3">
    <name type="scientific">Elysia marginata</name>
    <dbReference type="NCBI Taxonomy" id="1093978"/>
    <lineage>
        <taxon>Eukaryota</taxon>
        <taxon>Metazoa</taxon>
        <taxon>Spiralia</taxon>
        <taxon>Lophotrochozoa</taxon>
        <taxon>Mollusca</taxon>
        <taxon>Gastropoda</taxon>
        <taxon>Heterobranchia</taxon>
        <taxon>Euthyneura</taxon>
        <taxon>Panpulmonata</taxon>
        <taxon>Sacoglossa</taxon>
        <taxon>Placobranchoidea</taxon>
        <taxon>Plakobranchidae</taxon>
        <taxon>Elysia</taxon>
    </lineage>
</organism>
<dbReference type="Proteomes" id="UP000762676">
    <property type="component" value="Unassembled WGS sequence"/>
</dbReference>
<feature type="compositionally biased region" description="Polar residues" evidence="1">
    <location>
        <begin position="1"/>
        <end position="10"/>
    </location>
</feature>
<feature type="region of interest" description="Disordered" evidence="1">
    <location>
        <begin position="1"/>
        <end position="84"/>
    </location>
</feature>
<feature type="compositionally biased region" description="Acidic residues" evidence="1">
    <location>
        <begin position="29"/>
        <end position="52"/>
    </location>
</feature>
<reference evidence="2 3" key="1">
    <citation type="journal article" date="2021" name="Elife">
        <title>Chloroplast acquisition without the gene transfer in kleptoplastic sea slugs, Plakobranchus ocellatus.</title>
        <authorList>
            <person name="Maeda T."/>
            <person name="Takahashi S."/>
            <person name="Yoshida T."/>
            <person name="Shimamura S."/>
            <person name="Takaki Y."/>
            <person name="Nagai Y."/>
            <person name="Toyoda A."/>
            <person name="Suzuki Y."/>
            <person name="Arimoto A."/>
            <person name="Ishii H."/>
            <person name="Satoh N."/>
            <person name="Nishiyama T."/>
            <person name="Hasebe M."/>
            <person name="Maruyama T."/>
            <person name="Minagawa J."/>
            <person name="Obokata J."/>
            <person name="Shigenobu S."/>
        </authorList>
    </citation>
    <scope>NUCLEOTIDE SEQUENCE [LARGE SCALE GENOMIC DNA]</scope>
</reference>
<feature type="compositionally biased region" description="Basic and acidic residues" evidence="1">
    <location>
        <begin position="12"/>
        <end position="28"/>
    </location>
</feature>
<sequence length="101" mass="11367">MNINQINCTFFKSEKRSAENDGVKKGEKEEEEEEEDEEEDEEEEEEEEEEEGGAGGGPKGRGELKSRPVDMDDANHPTVAFQSLTFTKRSQKGIKSLMLPS</sequence>
<evidence type="ECO:0000313" key="3">
    <source>
        <dbReference type="Proteomes" id="UP000762676"/>
    </source>
</evidence>
<protein>
    <submittedName>
        <fullName evidence="2">Uncharacterized protein</fullName>
    </submittedName>
</protein>
<comment type="caution">
    <text evidence="2">The sequence shown here is derived from an EMBL/GenBank/DDBJ whole genome shotgun (WGS) entry which is preliminary data.</text>
</comment>